<dbReference type="WBParaSite" id="PSAMB.scaffold121size75511.g2316.t1">
    <property type="protein sequence ID" value="PSAMB.scaffold121size75511.g2316.t1"/>
    <property type="gene ID" value="PSAMB.scaffold121size75511.g2316"/>
</dbReference>
<dbReference type="AlphaFoldDB" id="A0A914USB9"/>
<evidence type="ECO:0000313" key="2">
    <source>
        <dbReference type="Proteomes" id="UP000887566"/>
    </source>
</evidence>
<evidence type="ECO:0000256" key="1">
    <source>
        <dbReference type="SAM" id="MobiDB-lite"/>
    </source>
</evidence>
<proteinExistence type="predicted"/>
<feature type="compositionally biased region" description="Basic and acidic residues" evidence="1">
    <location>
        <begin position="52"/>
        <end position="85"/>
    </location>
</feature>
<keyword evidence="2" id="KW-1185">Reference proteome</keyword>
<protein>
    <submittedName>
        <fullName evidence="3">Uncharacterized protein</fullName>
    </submittedName>
</protein>
<dbReference type="Proteomes" id="UP000887566">
    <property type="component" value="Unplaced"/>
</dbReference>
<evidence type="ECO:0000313" key="3">
    <source>
        <dbReference type="WBParaSite" id="PSAMB.scaffold121size75511.g2316.t1"/>
    </source>
</evidence>
<sequence>MKASDRTACVAPTPLAASPRLAPEPRPRAHVHKAVALTNRPPATRRVCGDGTKSDKSREFTQRKEKQNRTEKNQFTNKKNERSDTEDSECDRAGTAPEALMISTRRRTRARTVLNERRWKKTRNGSSTTTRRHHR</sequence>
<reference evidence="3" key="1">
    <citation type="submission" date="2022-11" db="UniProtKB">
        <authorList>
            <consortium name="WormBaseParasite"/>
        </authorList>
    </citation>
    <scope>IDENTIFICATION</scope>
</reference>
<feature type="region of interest" description="Disordered" evidence="1">
    <location>
        <begin position="1"/>
        <end position="135"/>
    </location>
</feature>
<organism evidence="2 3">
    <name type="scientific">Plectus sambesii</name>
    <dbReference type="NCBI Taxonomy" id="2011161"/>
    <lineage>
        <taxon>Eukaryota</taxon>
        <taxon>Metazoa</taxon>
        <taxon>Ecdysozoa</taxon>
        <taxon>Nematoda</taxon>
        <taxon>Chromadorea</taxon>
        <taxon>Plectida</taxon>
        <taxon>Plectina</taxon>
        <taxon>Plectoidea</taxon>
        <taxon>Plectidae</taxon>
        <taxon>Plectus</taxon>
    </lineage>
</organism>
<accession>A0A914USB9</accession>
<name>A0A914USB9_9BILA</name>